<comment type="caution">
    <text evidence="1">The sequence shown here is derived from an EMBL/GenBank/DDBJ whole genome shotgun (WGS) entry which is preliminary data.</text>
</comment>
<evidence type="ECO:0000313" key="2">
    <source>
        <dbReference type="Proteomes" id="UP001165384"/>
    </source>
</evidence>
<dbReference type="Pfam" id="PF07505">
    <property type="entry name" value="DUF5131"/>
    <property type="match status" value="2"/>
</dbReference>
<name>A0ABS9K4K6_9RHOO</name>
<sequence>MAKHNSGDILTSDWNPVIGCQRYSAGCRDCWWLDGIMPWQIRLGNLPESVTEGEPTELEARFDPAKLRPKKGIVGVIQHGDLFWDKFSDGTICRVLDVVDQVAREREEKNFCHAKFQRATDNTKYIIWTKRAERMANVLEQRYPQGVPPYIACGVSVENQTLADERLPHLLRVQGHRFVMIEPMLGPIDLTGYEDVDWVVLGSETGTERARPLDLNWARQVRDFSLANDLPFFIKQVGSSHKKPVRELDGRTWDEFPIGFCK</sequence>
<gene>
    <name evidence="1" type="ORF">LZ012_13875</name>
</gene>
<proteinExistence type="predicted"/>
<dbReference type="Proteomes" id="UP001165384">
    <property type="component" value="Unassembled WGS sequence"/>
</dbReference>
<evidence type="ECO:0000313" key="1">
    <source>
        <dbReference type="EMBL" id="MCG2578078.1"/>
    </source>
</evidence>
<protein>
    <submittedName>
        <fullName evidence="1">Phage Gp37/Gp68 family protein</fullName>
    </submittedName>
</protein>
<dbReference type="RefSeq" id="WP_275711407.1">
    <property type="nucleotide sequence ID" value="NZ_JAKLTN010000002.1"/>
</dbReference>
<dbReference type="EMBL" id="JAKLTN010000002">
    <property type="protein sequence ID" value="MCG2578078.1"/>
    <property type="molecule type" value="Genomic_DNA"/>
</dbReference>
<dbReference type="InterPro" id="IPR011101">
    <property type="entry name" value="DUF5131"/>
</dbReference>
<accession>A0ABS9K4K6</accession>
<keyword evidence="2" id="KW-1185">Reference proteome</keyword>
<organism evidence="1 2">
    <name type="scientific">Dechloromonas hankyongensis</name>
    <dbReference type="NCBI Taxonomy" id="2908002"/>
    <lineage>
        <taxon>Bacteria</taxon>
        <taxon>Pseudomonadati</taxon>
        <taxon>Pseudomonadota</taxon>
        <taxon>Betaproteobacteria</taxon>
        <taxon>Rhodocyclales</taxon>
        <taxon>Azonexaceae</taxon>
        <taxon>Dechloromonas</taxon>
    </lineage>
</organism>
<reference evidence="1" key="1">
    <citation type="submission" date="2022-01" db="EMBL/GenBank/DDBJ databases">
        <authorList>
            <person name="Jo J.-H."/>
            <person name="Im W.-T."/>
        </authorList>
    </citation>
    <scope>NUCLEOTIDE SEQUENCE</scope>
    <source>
        <strain evidence="1">XY25</strain>
    </source>
</reference>